<sequence length="157" mass="18598">MQIFVFGIGMSLRQNLSKGRSGFKSSLIHEHNSKHILFVSTIDNDLNYLLEIYQEFQLIKCIKGRTPDEVWYPISIKNFTSTQLFGLDNSTTQLYINQHKFFINWAQNENETIELVTSLQKIYLTHYQFSEREFSVWKTLIRAQMDLILLYSYPTNQ</sequence>
<gene>
    <name evidence="1" type="ORF">SCALOS_LOCUS4374</name>
</gene>
<name>A0ACA9LG81_9GLOM</name>
<feature type="non-terminal residue" evidence="1">
    <location>
        <position position="157"/>
    </location>
</feature>
<accession>A0ACA9LG81</accession>
<protein>
    <submittedName>
        <fullName evidence="1">6915_t:CDS:1</fullName>
    </submittedName>
</protein>
<keyword evidence="2" id="KW-1185">Reference proteome</keyword>
<evidence type="ECO:0000313" key="2">
    <source>
        <dbReference type="Proteomes" id="UP000789860"/>
    </source>
</evidence>
<dbReference type="Proteomes" id="UP000789860">
    <property type="component" value="Unassembled WGS sequence"/>
</dbReference>
<proteinExistence type="predicted"/>
<reference evidence="1" key="1">
    <citation type="submission" date="2021-06" db="EMBL/GenBank/DDBJ databases">
        <authorList>
            <person name="Kallberg Y."/>
            <person name="Tangrot J."/>
            <person name="Rosling A."/>
        </authorList>
    </citation>
    <scope>NUCLEOTIDE SEQUENCE</scope>
    <source>
        <strain evidence="1">AU212A</strain>
    </source>
</reference>
<dbReference type="EMBL" id="CAJVPM010005872">
    <property type="protein sequence ID" value="CAG8528972.1"/>
    <property type="molecule type" value="Genomic_DNA"/>
</dbReference>
<organism evidence="1 2">
    <name type="scientific">Scutellospora calospora</name>
    <dbReference type="NCBI Taxonomy" id="85575"/>
    <lineage>
        <taxon>Eukaryota</taxon>
        <taxon>Fungi</taxon>
        <taxon>Fungi incertae sedis</taxon>
        <taxon>Mucoromycota</taxon>
        <taxon>Glomeromycotina</taxon>
        <taxon>Glomeromycetes</taxon>
        <taxon>Diversisporales</taxon>
        <taxon>Gigasporaceae</taxon>
        <taxon>Scutellospora</taxon>
    </lineage>
</organism>
<comment type="caution">
    <text evidence="1">The sequence shown here is derived from an EMBL/GenBank/DDBJ whole genome shotgun (WGS) entry which is preliminary data.</text>
</comment>
<evidence type="ECO:0000313" key="1">
    <source>
        <dbReference type="EMBL" id="CAG8528972.1"/>
    </source>
</evidence>